<name>A0A0G4HQH8_9ALVE</name>
<feature type="compositionally biased region" description="Basic and acidic residues" evidence="1">
    <location>
        <begin position="928"/>
        <end position="939"/>
    </location>
</feature>
<sequence length="983" mass="108276">CALLDAAGIPAPVFATLAEELTFRASLIPPQTLSDFFSFNLKRAGHLIFPLLQLLEEDDRKRIEREETQKAEEQKQQQEEAARLKKAKGKILEPPVHPARLDDSDSDLDELKDTKKKKKKKKKKGERKRKVSIAADAIENELSRHLKGNEHSPNLPPKSSRDSVFVHHRRLRLQEREDGESEVVVPVTLKEAAMGAKMSVGLKGIFSRNYDDIEDPLRIGALRTIRQRGPFLQFCLVEPEVLLLLRLHAHLFRRLFSLYADSQVNRWRRENILVAARPLAARRRLSGQPSLVHPDAEGDASGQTQDGGMVLGHMAFSMYKQFLSDFQVVPSLISLNNAKTLWASSRAWSHVSMRKERMEEQLGKRKKRHSDPTLHLPSLIDYTRQGKGKKGPANEDKEARKSIAAREAKPKEKGLDLQAADLTAVRRASATPMSPEMKNGGAGSPPFLFPPIPQKLLPETDGKPPVQRFGLASFMETTVKIFFHFLLFHGNDVQRAAPTSAKVLWMIIYLRTHLGLITQRVTAAAEKDLENERAAEAAEAARQQAQPKGGRGSHSKEEEKEDGKKGKGSELPLLVSKPYSTKDKPNDNKNNIRGGSIPSLPQLPSPGLSAVSVLPSVRRATHHPHNRSTVPADSPKQPSEKKMQARKASMDTSISSSDQLTGRSARKASGQESDSFGATEGAVPEEPADPPVSGSMKRVATELSPAAFQVDPQTVESLLSRFGNVFASQEGDQERLMNAIKERAAEALLSSTDGRDLNSQPGSPPHSRNEKGGPEVSRKLQRLLGRRADDEDKNMEQLLEATAALMAGRLETREVVDDDKDHEGKTDAAASEELESSKRDLRNRSSSTLNEGGRPPPRMSTLDLATQGDSTFKSFGQTANGTGTESARGRRWLNSLGDLPARSGTSGDLVGGSKTVEGRGGPQSPAGDIHKLVEAMDRQKQRRQSQMEGLNIEQKGRESREKGGDPLDPSALLEESILMDLIF</sequence>
<gene>
    <name evidence="2" type="ORF">Cvel_30198</name>
</gene>
<feature type="compositionally biased region" description="Low complexity" evidence="1">
    <location>
        <begin position="537"/>
        <end position="546"/>
    </location>
</feature>
<feature type="compositionally biased region" description="Basic residues" evidence="1">
    <location>
        <begin position="114"/>
        <end position="131"/>
    </location>
</feature>
<feature type="compositionally biased region" description="Low complexity" evidence="1">
    <location>
        <begin position="594"/>
        <end position="609"/>
    </location>
</feature>
<feature type="compositionally biased region" description="Basic and acidic residues" evidence="1">
    <location>
        <begin position="141"/>
        <end position="150"/>
    </location>
</feature>
<feature type="region of interest" description="Disordered" evidence="1">
    <location>
        <begin position="65"/>
        <end position="163"/>
    </location>
</feature>
<feature type="compositionally biased region" description="Polar residues" evidence="1">
    <location>
        <begin position="863"/>
        <end position="885"/>
    </location>
</feature>
<dbReference type="AlphaFoldDB" id="A0A0G4HQH8"/>
<dbReference type="VEuPathDB" id="CryptoDB:Cvel_30198"/>
<organism evidence="2">
    <name type="scientific">Chromera velia CCMP2878</name>
    <dbReference type="NCBI Taxonomy" id="1169474"/>
    <lineage>
        <taxon>Eukaryota</taxon>
        <taxon>Sar</taxon>
        <taxon>Alveolata</taxon>
        <taxon>Colpodellida</taxon>
        <taxon>Chromeraceae</taxon>
        <taxon>Chromera</taxon>
    </lineage>
</organism>
<proteinExistence type="predicted"/>
<feature type="compositionally biased region" description="Basic and acidic residues" evidence="1">
    <location>
        <begin position="812"/>
        <end position="826"/>
    </location>
</feature>
<feature type="compositionally biased region" description="Basic and acidic residues" evidence="1">
    <location>
        <begin position="99"/>
        <end position="113"/>
    </location>
</feature>
<dbReference type="EMBL" id="CDMZ01003480">
    <property type="protein sequence ID" value="CEM46534.1"/>
    <property type="molecule type" value="Genomic_DNA"/>
</dbReference>
<protein>
    <submittedName>
        <fullName evidence="2">Uncharacterized protein</fullName>
    </submittedName>
</protein>
<reference evidence="2" key="1">
    <citation type="submission" date="2014-11" db="EMBL/GenBank/DDBJ databases">
        <authorList>
            <person name="Otto D Thomas"/>
            <person name="Naeem Raeece"/>
        </authorList>
    </citation>
    <scope>NUCLEOTIDE SEQUENCE</scope>
</reference>
<evidence type="ECO:0000256" key="1">
    <source>
        <dbReference type="SAM" id="MobiDB-lite"/>
    </source>
</evidence>
<evidence type="ECO:0000313" key="2">
    <source>
        <dbReference type="EMBL" id="CEM46534.1"/>
    </source>
</evidence>
<feature type="compositionally biased region" description="Basic and acidic residues" evidence="1">
    <location>
        <begin position="392"/>
        <end position="415"/>
    </location>
</feature>
<feature type="compositionally biased region" description="Basic and acidic residues" evidence="1">
    <location>
        <begin position="954"/>
        <end position="965"/>
    </location>
</feature>
<feature type="compositionally biased region" description="Polar residues" evidence="1">
    <location>
        <begin position="650"/>
        <end position="662"/>
    </location>
</feature>
<feature type="region of interest" description="Disordered" evidence="1">
    <location>
        <begin position="812"/>
        <end position="971"/>
    </location>
</feature>
<feature type="compositionally biased region" description="Basic and acidic residues" evidence="1">
    <location>
        <begin position="554"/>
        <end position="568"/>
    </location>
</feature>
<feature type="region of interest" description="Disordered" evidence="1">
    <location>
        <begin position="746"/>
        <end position="796"/>
    </location>
</feature>
<feature type="non-terminal residue" evidence="2">
    <location>
        <position position="1"/>
    </location>
</feature>
<feature type="region of interest" description="Disordered" evidence="1">
    <location>
        <begin position="358"/>
        <end position="416"/>
    </location>
</feature>
<accession>A0A0G4HQH8</accession>
<feature type="compositionally biased region" description="Basic and acidic residues" evidence="1">
    <location>
        <begin position="65"/>
        <end position="83"/>
    </location>
</feature>
<feature type="compositionally biased region" description="Basic and acidic residues" evidence="1">
    <location>
        <begin position="767"/>
        <end position="778"/>
    </location>
</feature>
<feature type="region of interest" description="Disordered" evidence="1">
    <location>
        <begin position="532"/>
        <end position="696"/>
    </location>
</feature>
<feature type="compositionally biased region" description="Polar residues" evidence="1">
    <location>
        <begin position="749"/>
        <end position="761"/>
    </location>
</feature>